<dbReference type="CDD" id="cd04873">
    <property type="entry name" value="ACT_UUR-ACR-like"/>
    <property type="match status" value="1"/>
</dbReference>
<dbReference type="PRINTS" id="PR00110">
    <property type="entry name" value="ALPHAAMYLASE"/>
</dbReference>
<dbReference type="EMBL" id="HBEC01032165">
    <property type="protein sequence ID" value="CAD8299122.1"/>
    <property type="molecule type" value="Transcribed_RNA"/>
</dbReference>
<gene>
    <name evidence="13" type="ORF">CEUR00632_LOCUS14905</name>
</gene>
<dbReference type="GO" id="GO:0005975">
    <property type="term" value="P:carbohydrate metabolic process"/>
    <property type="evidence" value="ECO:0007669"/>
    <property type="project" value="InterPro"/>
</dbReference>
<dbReference type="CDD" id="cd11314">
    <property type="entry name" value="AmyAc_arch_bac_plant_AmyA"/>
    <property type="match status" value="1"/>
</dbReference>
<sequence length="721" mass="78664">MEALFRFGARAPAGLRRSRASWRSSAPRQPAAIARPAQPSRTPSTPPPPLLPRLLVGAPLDAYQRPRRRGVAAKVTEIPAGALASIDASESTKEFRISFDNDTDPDYTTVSVEGTDQTNLLITLTGAFASAGLTVASANILSEDGRVCDVFKVLKDGKKVSEEMFGEAMLHIQEATAGSSRSSRPAIYGIVAAAEVERLRPLGSAESQDEVATLELAAAEMAQAAAELVAVEREILTLRDAAADSTKLAAREVLRTETAALLERRISAMEAVMAARRTVLIESDVSTPETEAAAAERATAEKVMGLMAPPMGAMSVSGAAAGSGYEILFQGYNWESHKHNWYKTLTGQIKDLARLGFTAIWLPPPSDSVSPQGYLPRDLYKLDSAYGSEAELRTLIQTMHENGMMAVADIVINHRCASYQGPDGKWNKYGGRLAWDATAITSSNPAWGGKGGRKQGEEYAAAPNIDHTQERIRNDITAWLKWLKNSIGFDGWRLDFVRGFPGETLKTYIDETVPSMAFGEFWDSCEYTDGVLNYNQDAHRQRIVNWCDSTGGTSGAFDFTTKGILQEAVSRSEYWRLVDAQGRPSGLMGMWPSRAITFIDNHDTGSTLNHWPFPTQHLPVGYAYILTHPGTPTVFYDHLFQEANGLRQAIIDCTMLRKKHGINCRSKVNVRKATAEVYAATIDDKIAMKIGPGSWEPANSNLHGYKKAASGHQFAVWEVAT</sequence>
<feature type="region of interest" description="Disordered" evidence="11">
    <location>
        <begin position="13"/>
        <end position="53"/>
    </location>
</feature>
<reference evidence="13" key="1">
    <citation type="submission" date="2021-01" db="EMBL/GenBank/DDBJ databases">
        <authorList>
            <person name="Corre E."/>
            <person name="Pelletier E."/>
            <person name="Niang G."/>
            <person name="Scheremetjew M."/>
            <person name="Finn R."/>
            <person name="Kale V."/>
            <person name="Holt S."/>
            <person name="Cochrane G."/>
            <person name="Meng A."/>
            <person name="Brown T."/>
            <person name="Cohen L."/>
        </authorList>
    </citation>
    <scope>NUCLEOTIDE SEQUENCE</scope>
    <source>
        <strain evidence="13">CCMP219</strain>
    </source>
</reference>
<dbReference type="InterPro" id="IPR017853">
    <property type="entry name" value="GH"/>
</dbReference>
<keyword evidence="5 9" id="KW-0378">Hydrolase</keyword>
<keyword evidence="6 9" id="KW-0119">Carbohydrate metabolism</keyword>
<dbReference type="InterPro" id="IPR013780">
    <property type="entry name" value="Glyco_hydro_b"/>
</dbReference>
<dbReference type="InterPro" id="IPR002912">
    <property type="entry name" value="ACT_dom"/>
</dbReference>
<evidence type="ECO:0000256" key="7">
    <source>
        <dbReference type="ARBA" id="ARBA00023295"/>
    </source>
</evidence>
<dbReference type="InterPro" id="IPR006046">
    <property type="entry name" value="Alpha_amylase"/>
</dbReference>
<evidence type="ECO:0000256" key="5">
    <source>
        <dbReference type="ARBA" id="ARBA00022801"/>
    </source>
</evidence>
<dbReference type="SUPFAM" id="SSF51011">
    <property type="entry name" value="Glycosyl hydrolase domain"/>
    <property type="match status" value="1"/>
</dbReference>
<evidence type="ECO:0000259" key="12">
    <source>
        <dbReference type="PROSITE" id="PS51671"/>
    </source>
</evidence>
<feature type="domain" description="ACT" evidence="12">
    <location>
        <begin position="109"/>
        <end position="184"/>
    </location>
</feature>
<dbReference type="GO" id="GO:0004556">
    <property type="term" value="F:alpha-amylase activity"/>
    <property type="evidence" value="ECO:0007669"/>
    <property type="project" value="UniProtKB-UniRule"/>
</dbReference>
<accession>A0A7R9Z161</accession>
<dbReference type="Pfam" id="PF07821">
    <property type="entry name" value="Alpha-amyl_C2"/>
    <property type="match status" value="1"/>
</dbReference>
<dbReference type="Gene3D" id="2.60.40.1180">
    <property type="entry name" value="Golgi alpha-mannosidase II"/>
    <property type="match status" value="1"/>
</dbReference>
<evidence type="ECO:0000256" key="4">
    <source>
        <dbReference type="ARBA" id="ARBA00012595"/>
    </source>
</evidence>
<evidence type="ECO:0000256" key="9">
    <source>
        <dbReference type="RuleBase" id="RU361134"/>
    </source>
</evidence>
<feature type="compositionally biased region" description="Low complexity" evidence="11">
    <location>
        <begin position="21"/>
        <end position="43"/>
    </location>
</feature>
<dbReference type="SMART" id="SM00642">
    <property type="entry name" value="Aamy"/>
    <property type="match status" value="1"/>
</dbReference>
<feature type="coiled-coil region" evidence="10">
    <location>
        <begin position="214"/>
        <end position="241"/>
    </location>
</feature>
<evidence type="ECO:0000256" key="8">
    <source>
        <dbReference type="RuleBase" id="RU003615"/>
    </source>
</evidence>
<evidence type="ECO:0000256" key="10">
    <source>
        <dbReference type="SAM" id="Coils"/>
    </source>
</evidence>
<dbReference type="SMART" id="SM00810">
    <property type="entry name" value="Alpha-amyl_C2"/>
    <property type="match status" value="1"/>
</dbReference>
<proteinExistence type="inferred from homology"/>
<evidence type="ECO:0000256" key="2">
    <source>
        <dbReference type="ARBA" id="ARBA00001913"/>
    </source>
</evidence>
<dbReference type="PANTHER" id="PTHR43447">
    <property type="entry name" value="ALPHA-AMYLASE"/>
    <property type="match status" value="1"/>
</dbReference>
<evidence type="ECO:0000313" key="13">
    <source>
        <dbReference type="EMBL" id="CAD8299122.1"/>
    </source>
</evidence>
<comment type="catalytic activity">
    <reaction evidence="1 9">
        <text>Endohydrolysis of (1-&gt;4)-alpha-D-glucosidic linkages in polysaccharides containing three or more (1-&gt;4)-alpha-linked D-glucose units.</text>
        <dbReference type="EC" id="3.2.1.1"/>
    </reaction>
</comment>
<dbReference type="Pfam" id="PF00128">
    <property type="entry name" value="Alpha-amylase"/>
    <property type="match status" value="1"/>
</dbReference>
<dbReference type="SUPFAM" id="SSF55021">
    <property type="entry name" value="ACT-like"/>
    <property type="match status" value="1"/>
</dbReference>
<comment type="cofactor">
    <cofactor evidence="2">
        <name>Ca(2+)</name>
        <dbReference type="ChEBI" id="CHEBI:29108"/>
    </cofactor>
</comment>
<keyword evidence="7 9" id="KW-0326">Glycosidase</keyword>
<evidence type="ECO:0000256" key="1">
    <source>
        <dbReference type="ARBA" id="ARBA00000548"/>
    </source>
</evidence>
<evidence type="ECO:0000256" key="6">
    <source>
        <dbReference type="ARBA" id="ARBA00023277"/>
    </source>
</evidence>
<dbReference type="InterPro" id="IPR012850">
    <property type="entry name" value="A-amylase_bs_C"/>
</dbReference>
<evidence type="ECO:0000256" key="11">
    <source>
        <dbReference type="SAM" id="MobiDB-lite"/>
    </source>
</evidence>
<dbReference type="EC" id="3.2.1.1" evidence="4 9"/>
<evidence type="ECO:0000256" key="3">
    <source>
        <dbReference type="ARBA" id="ARBA00008061"/>
    </source>
</evidence>
<protein>
    <recommendedName>
        <fullName evidence="4 9">Alpha-amylase</fullName>
        <ecNumber evidence="4 9">3.2.1.1</ecNumber>
    </recommendedName>
</protein>
<dbReference type="Gene3D" id="3.20.20.80">
    <property type="entry name" value="Glycosidases"/>
    <property type="match status" value="1"/>
</dbReference>
<name>A0A7R9Z161_9CHLO</name>
<dbReference type="AlphaFoldDB" id="A0A7R9Z161"/>
<dbReference type="InterPro" id="IPR006047">
    <property type="entry name" value="GH13_cat_dom"/>
</dbReference>
<organism evidence="13">
    <name type="scientific">Chlamydomonas euryale</name>
    <dbReference type="NCBI Taxonomy" id="1486919"/>
    <lineage>
        <taxon>Eukaryota</taxon>
        <taxon>Viridiplantae</taxon>
        <taxon>Chlorophyta</taxon>
        <taxon>core chlorophytes</taxon>
        <taxon>Chlorophyceae</taxon>
        <taxon>CS clade</taxon>
        <taxon>Chlamydomonadales</taxon>
        <taxon>Chlamydomonadaceae</taxon>
        <taxon>Chlamydomonas</taxon>
    </lineage>
</organism>
<dbReference type="SUPFAM" id="SSF51445">
    <property type="entry name" value="(Trans)glycosidases"/>
    <property type="match status" value="1"/>
</dbReference>
<comment type="similarity">
    <text evidence="3 8">Belongs to the glycosyl hydrolase 13 family.</text>
</comment>
<dbReference type="PROSITE" id="PS51671">
    <property type="entry name" value="ACT"/>
    <property type="match status" value="1"/>
</dbReference>
<dbReference type="GO" id="GO:0005509">
    <property type="term" value="F:calcium ion binding"/>
    <property type="evidence" value="ECO:0007669"/>
    <property type="project" value="InterPro"/>
</dbReference>
<keyword evidence="10" id="KW-0175">Coiled coil</keyword>
<dbReference type="InterPro" id="IPR045865">
    <property type="entry name" value="ACT-like_dom_sf"/>
</dbReference>